<dbReference type="EMBL" id="JAGTTL010000020">
    <property type="protein sequence ID" value="KAK6307136.1"/>
    <property type="molecule type" value="Genomic_DNA"/>
</dbReference>
<dbReference type="GO" id="GO:0008519">
    <property type="term" value="F:ammonium channel activity"/>
    <property type="evidence" value="ECO:0007669"/>
    <property type="project" value="InterPro"/>
</dbReference>
<proteinExistence type="inferred from homology"/>
<gene>
    <name evidence="11" type="ORF">J4Q44_G00222840</name>
</gene>
<evidence type="ECO:0000256" key="1">
    <source>
        <dbReference type="ARBA" id="ARBA00004141"/>
    </source>
</evidence>
<sequence>MTELLKDQEGVAIYMDDILIYSDMPEDHEVRFQKTLYTLEKAGLKLNPDKCLLPQKWLNYLGHCIDENGICPDEAKIQAITQLEPPSNVSDLRRILGVIHYLGRYLPGLADVNKPLNDLLKSDATWTWSAVQEEAFRKTGFIVVFIFYVEIEQNVETKQHAFTNYYSEFQDVHVMVILGFGFLATFLVRYSFSGAGFTLLVAAMAVQWAVILNGVESLYHRGKIWINMRSLVVAEMCTASSLIAIGAILGKTNPVHLLLIALLEVSGFVLNGWLLQTFLKVQFLNTIMLLHIFGTFFGLMLSWVLYQPGSEQQHEKEKIDRKTGLFSVMGTLFLWMFWPSFNSVLVEVDHPDSGRNLRAVYSTYLALAVSAVTATGFSVLTSPQGKLNLFHIQRCTLAGGVAIGVAMSAVNLPWVAMAVGFAAALISTLGSRYIKPLMLFAFECHDTCGVLSVHGLPGILGWMVQLLLQIADSDDLTTAVRFAVFHICTLLITLSLSMILGLITGFLLKCNFWRPPQKKKCFDDQAYWEFPHLVVKQ</sequence>
<dbReference type="InterPro" id="IPR029020">
    <property type="entry name" value="Ammonium/urea_transptr"/>
</dbReference>
<feature type="domain" description="Reverse transcriptase" evidence="10">
    <location>
        <begin position="1"/>
        <end position="65"/>
    </location>
</feature>
<feature type="transmembrane region" description="Helical" evidence="9">
    <location>
        <begin position="287"/>
        <end position="306"/>
    </location>
</feature>
<evidence type="ECO:0000256" key="5">
    <source>
        <dbReference type="ARBA" id="ARBA00022692"/>
    </source>
</evidence>
<evidence type="ECO:0000259" key="10">
    <source>
        <dbReference type="PROSITE" id="PS50878"/>
    </source>
</evidence>
<dbReference type="Gene3D" id="1.10.3430.10">
    <property type="entry name" value="Ammonium transporter AmtB like domains"/>
    <property type="match status" value="1"/>
</dbReference>
<evidence type="ECO:0000313" key="11">
    <source>
        <dbReference type="EMBL" id="KAK6307136.1"/>
    </source>
</evidence>
<comment type="subcellular location">
    <subcellularLocation>
        <location evidence="1">Membrane</location>
        <topology evidence="1">Multi-pass membrane protein</topology>
    </subcellularLocation>
</comment>
<feature type="transmembrane region" description="Helical" evidence="9">
    <location>
        <begin position="231"/>
        <end position="249"/>
    </location>
</feature>
<comment type="function">
    <text evidence="8">Functions as an ammonia transporter. May play a role in the elimination of ammonia in the gill.</text>
</comment>
<dbReference type="Proteomes" id="UP001356427">
    <property type="component" value="Unassembled WGS sequence"/>
</dbReference>
<dbReference type="Pfam" id="PF00909">
    <property type="entry name" value="Ammonium_transp"/>
    <property type="match status" value="1"/>
</dbReference>
<dbReference type="GO" id="GO:0097272">
    <property type="term" value="P:ammonium homeostasis"/>
    <property type="evidence" value="ECO:0007669"/>
    <property type="project" value="TreeGrafter"/>
</dbReference>
<feature type="transmembrane region" description="Helical" evidence="9">
    <location>
        <begin position="483"/>
        <end position="508"/>
    </location>
</feature>
<evidence type="ECO:0000256" key="2">
    <source>
        <dbReference type="ARBA" id="ARBA00010879"/>
    </source>
</evidence>
<protein>
    <recommendedName>
        <fullName evidence="4">ribonuclease H</fullName>
        <ecNumber evidence="4">3.1.26.4</ecNumber>
    </recommendedName>
</protein>
<dbReference type="PRINTS" id="PR00342">
    <property type="entry name" value="RHESUSRHD"/>
</dbReference>
<dbReference type="PANTHER" id="PTHR11730:SF120">
    <property type="entry name" value="RH BLOOD GROUP, D ANTIGEN"/>
    <property type="match status" value="1"/>
</dbReference>
<comment type="similarity">
    <text evidence="2">Belongs to the beta type-B retroviral polymerase family. HERV class-II K(HML-2) pol subfamily.</text>
</comment>
<dbReference type="Gene3D" id="3.30.70.270">
    <property type="match status" value="1"/>
</dbReference>
<name>A0AAN8LNN0_9TELE</name>
<feature type="transmembrane region" description="Helical" evidence="9">
    <location>
        <begin position="255"/>
        <end position="275"/>
    </location>
</feature>
<feature type="transmembrane region" description="Helical" evidence="9">
    <location>
        <begin position="447"/>
        <end position="471"/>
    </location>
</feature>
<dbReference type="GO" id="GO:0004523">
    <property type="term" value="F:RNA-DNA hybrid ribonuclease activity"/>
    <property type="evidence" value="ECO:0007669"/>
    <property type="project" value="UniProtKB-EC"/>
</dbReference>
<evidence type="ECO:0000256" key="8">
    <source>
        <dbReference type="ARBA" id="ARBA00025220"/>
    </source>
</evidence>
<feature type="transmembrane region" description="Helical" evidence="9">
    <location>
        <begin position="198"/>
        <end position="219"/>
    </location>
</feature>
<feature type="transmembrane region" description="Helical" evidence="9">
    <location>
        <begin position="326"/>
        <end position="348"/>
    </location>
</feature>
<dbReference type="SUPFAM" id="SSF111352">
    <property type="entry name" value="Ammonium transporter"/>
    <property type="match status" value="1"/>
</dbReference>
<dbReference type="InterPro" id="IPR002229">
    <property type="entry name" value="RhesusRHD"/>
</dbReference>
<dbReference type="SUPFAM" id="SSF56672">
    <property type="entry name" value="DNA/RNA polymerases"/>
    <property type="match status" value="1"/>
</dbReference>
<dbReference type="PROSITE" id="PS50878">
    <property type="entry name" value="RT_POL"/>
    <property type="match status" value="1"/>
</dbReference>
<feature type="transmembrane region" description="Helical" evidence="9">
    <location>
        <begin position="360"/>
        <end position="380"/>
    </location>
</feature>
<dbReference type="InterPro" id="IPR024041">
    <property type="entry name" value="NH4_transpt_AmtB-like_dom"/>
</dbReference>
<dbReference type="EC" id="3.1.26.4" evidence="4"/>
<dbReference type="InterPro" id="IPR000477">
    <property type="entry name" value="RT_dom"/>
</dbReference>
<feature type="transmembrane region" description="Helical" evidence="9">
    <location>
        <begin position="400"/>
        <end position="426"/>
    </location>
</feature>
<feature type="transmembrane region" description="Helical" evidence="9">
    <location>
        <begin position="172"/>
        <end position="192"/>
    </location>
</feature>
<evidence type="ECO:0000256" key="7">
    <source>
        <dbReference type="ARBA" id="ARBA00023136"/>
    </source>
</evidence>
<evidence type="ECO:0000256" key="4">
    <source>
        <dbReference type="ARBA" id="ARBA00012180"/>
    </source>
</evidence>
<comment type="similarity">
    <text evidence="3">Belongs to the ammonium transporter (TC 2.A.49) family. Rh subfamily.</text>
</comment>
<keyword evidence="5 9" id="KW-0812">Transmembrane</keyword>
<keyword evidence="6 9" id="KW-1133">Transmembrane helix</keyword>
<evidence type="ECO:0000256" key="6">
    <source>
        <dbReference type="ARBA" id="ARBA00022989"/>
    </source>
</evidence>
<evidence type="ECO:0000256" key="9">
    <source>
        <dbReference type="SAM" id="Phobius"/>
    </source>
</evidence>
<organism evidence="11 12">
    <name type="scientific">Coregonus suidteri</name>
    <dbReference type="NCBI Taxonomy" id="861788"/>
    <lineage>
        <taxon>Eukaryota</taxon>
        <taxon>Metazoa</taxon>
        <taxon>Chordata</taxon>
        <taxon>Craniata</taxon>
        <taxon>Vertebrata</taxon>
        <taxon>Euteleostomi</taxon>
        <taxon>Actinopterygii</taxon>
        <taxon>Neopterygii</taxon>
        <taxon>Teleostei</taxon>
        <taxon>Protacanthopterygii</taxon>
        <taxon>Salmoniformes</taxon>
        <taxon>Salmonidae</taxon>
        <taxon>Coregoninae</taxon>
        <taxon>Coregonus</taxon>
    </lineage>
</organism>
<dbReference type="InterPro" id="IPR043128">
    <property type="entry name" value="Rev_trsase/Diguanyl_cyclase"/>
</dbReference>
<dbReference type="AlphaFoldDB" id="A0AAN8LNN0"/>
<dbReference type="PANTHER" id="PTHR11730">
    <property type="entry name" value="AMMONIUM TRANSPORTER"/>
    <property type="match status" value="1"/>
</dbReference>
<evidence type="ECO:0000256" key="3">
    <source>
        <dbReference type="ARBA" id="ARBA00011036"/>
    </source>
</evidence>
<dbReference type="InterPro" id="IPR043502">
    <property type="entry name" value="DNA/RNA_pol_sf"/>
</dbReference>
<keyword evidence="7 9" id="KW-0472">Membrane</keyword>
<accession>A0AAN8LNN0</accession>
<dbReference type="GO" id="GO:0005886">
    <property type="term" value="C:plasma membrane"/>
    <property type="evidence" value="ECO:0007669"/>
    <property type="project" value="InterPro"/>
</dbReference>
<dbReference type="Pfam" id="PF00078">
    <property type="entry name" value="RVT_1"/>
    <property type="match status" value="1"/>
</dbReference>
<reference evidence="11 12" key="1">
    <citation type="submission" date="2021-04" db="EMBL/GenBank/DDBJ databases">
        <authorList>
            <person name="De Guttry C."/>
            <person name="Zahm M."/>
            <person name="Klopp C."/>
            <person name="Cabau C."/>
            <person name="Louis A."/>
            <person name="Berthelot C."/>
            <person name="Parey E."/>
            <person name="Roest Crollius H."/>
            <person name="Montfort J."/>
            <person name="Robinson-Rechavi M."/>
            <person name="Bucao C."/>
            <person name="Bouchez O."/>
            <person name="Gislard M."/>
            <person name="Lluch J."/>
            <person name="Milhes M."/>
            <person name="Lampietro C."/>
            <person name="Lopez Roques C."/>
            <person name="Donnadieu C."/>
            <person name="Braasch I."/>
            <person name="Desvignes T."/>
            <person name="Postlethwait J."/>
            <person name="Bobe J."/>
            <person name="Wedekind C."/>
            <person name="Guiguen Y."/>
        </authorList>
    </citation>
    <scope>NUCLEOTIDE SEQUENCE [LARGE SCALE GENOMIC DNA]</scope>
    <source>
        <strain evidence="11">Cs_M1</strain>
        <tissue evidence="11">Blood</tissue>
    </source>
</reference>
<evidence type="ECO:0000313" key="12">
    <source>
        <dbReference type="Proteomes" id="UP001356427"/>
    </source>
</evidence>
<comment type="caution">
    <text evidence="11">The sequence shown here is derived from an EMBL/GenBank/DDBJ whole genome shotgun (WGS) entry which is preliminary data.</text>
</comment>
<keyword evidence="12" id="KW-1185">Reference proteome</keyword>